<keyword evidence="10 13" id="KW-0067">ATP-binding</keyword>
<keyword evidence="17" id="KW-1185">Reference proteome</keyword>
<evidence type="ECO:0000256" key="13">
    <source>
        <dbReference type="PIRNR" id="PIRNR004930"/>
    </source>
</evidence>
<dbReference type="Gene3D" id="3.90.870.10">
    <property type="entry name" value="DHBP synthase"/>
    <property type="match status" value="1"/>
</dbReference>
<dbReference type="GO" id="GO:0005737">
    <property type="term" value="C:cytoplasm"/>
    <property type="evidence" value="ECO:0007669"/>
    <property type="project" value="UniProtKB-SubCell"/>
</dbReference>
<dbReference type="PROSITE" id="PS51163">
    <property type="entry name" value="YRDC"/>
    <property type="match status" value="1"/>
</dbReference>
<evidence type="ECO:0000256" key="1">
    <source>
        <dbReference type="ARBA" id="ARBA00004496"/>
    </source>
</evidence>
<evidence type="ECO:0000259" key="15">
    <source>
        <dbReference type="PROSITE" id="PS51163"/>
    </source>
</evidence>
<name>A0A6N6VRT0_9BACT</name>
<dbReference type="NCBIfam" id="TIGR00057">
    <property type="entry name" value="L-threonylcarbamoyladenylate synthase"/>
    <property type="match status" value="1"/>
</dbReference>
<evidence type="ECO:0000256" key="7">
    <source>
        <dbReference type="ARBA" id="ARBA00022694"/>
    </source>
</evidence>
<evidence type="ECO:0000256" key="5">
    <source>
        <dbReference type="ARBA" id="ARBA00022490"/>
    </source>
</evidence>
<feature type="binding site" evidence="14">
    <location>
        <position position="62"/>
    </location>
    <ligand>
        <name>ATP</name>
        <dbReference type="ChEBI" id="CHEBI:30616"/>
    </ligand>
</feature>
<dbReference type="PIRSF" id="PIRSF004930">
    <property type="entry name" value="Tln_factor_SUA5"/>
    <property type="match status" value="1"/>
</dbReference>
<dbReference type="GO" id="GO:0000049">
    <property type="term" value="F:tRNA binding"/>
    <property type="evidence" value="ECO:0007669"/>
    <property type="project" value="TreeGrafter"/>
</dbReference>
<reference evidence="16 17" key="1">
    <citation type="submission" date="2019-10" db="EMBL/GenBank/DDBJ databases">
        <title>New species of Slilvanegrellaceae.</title>
        <authorList>
            <person name="Pitt A."/>
            <person name="Hahn M.W."/>
        </authorList>
    </citation>
    <scope>NUCLEOTIDE SEQUENCE [LARGE SCALE GENOMIC DNA]</scope>
    <source>
        <strain evidence="16 17">SP-Ram-0.45-NSY-1</strain>
    </source>
</reference>
<protein>
    <recommendedName>
        <fullName evidence="4 13">Threonylcarbamoyl-AMP synthase</fullName>
        <shortName evidence="13">TC-AMP synthase</shortName>
        <ecNumber evidence="3 13">2.7.7.87</ecNumber>
    </recommendedName>
    <alternativeName>
        <fullName evidence="11 13">L-threonylcarbamoyladenylate synthase</fullName>
    </alternativeName>
</protein>
<feature type="binding site" evidence="14">
    <location>
        <position position="205"/>
    </location>
    <ligand>
        <name>ATP</name>
        <dbReference type="ChEBI" id="CHEBI:30616"/>
    </ligand>
</feature>
<dbReference type="PANTHER" id="PTHR17490">
    <property type="entry name" value="SUA5"/>
    <property type="match status" value="1"/>
</dbReference>
<dbReference type="InterPro" id="IPR050156">
    <property type="entry name" value="TC-AMP_synthase_SUA5"/>
</dbReference>
<feature type="binding site" evidence="14">
    <location>
        <position position="158"/>
    </location>
    <ligand>
        <name>ATP</name>
        <dbReference type="ChEBI" id="CHEBI:30616"/>
    </ligand>
</feature>
<keyword evidence="9 13" id="KW-0547">Nucleotide-binding</keyword>
<evidence type="ECO:0000256" key="12">
    <source>
        <dbReference type="ARBA" id="ARBA00048366"/>
    </source>
</evidence>
<dbReference type="SUPFAM" id="SSF55821">
    <property type="entry name" value="YrdC/RibB"/>
    <property type="match status" value="1"/>
</dbReference>
<gene>
    <name evidence="16" type="ORF">GCL60_08150</name>
</gene>
<dbReference type="GO" id="GO:0006450">
    <property type="term" value="P:regulation of translational fidelity"/>
    <property type="evidence" value="ECO:0007669"/>
    <property type="project" value="TreeGrafter"/>
</dbReference>
<evidence type="ECO:0000256" key="14">
    <source>
        <dbReference type="PIRSR" id="PIRSR004930-1"/>
    </source>
</evidence>
<dbReference type="InterPro" id="IPR010923">
    <property type="entry name" value="T(6)A37_SUA5"/>
</dbReference>
<dbReference type="Gene3D" id="3.40.50.11030">
    <property type="entry name" value="Threonylcarbamoyl-AMP synthase, C-terminal domain"/>
    <property type="match status" value="1"/>
</dbReference>
<evidence type="ECO:0000256" key="6">
    <source>
        <dbReference type="ARBA" id="ARBA00022679"/>
    </source>
</evidence>
<dbReference type="AlphaFoldDB" id="A0A6N6VRT0"/>
<dbReference type="InterPro" id="IPR005145">
    <property type="entry name" value="Sua5_C"/>
</dbReference>
<dbReference type="Proteomes" id="UP000437748">
    <property type="component" value="Unassembled WGS sequence"/>
</dbReference>
<comment type="caution">
    <text evidence="16">The sequence shown here is derived from an EMBL/GenBank/DDBJ whole genome shotgun (WGS) entry which is preliminary data.</text>
</comment>
<comment type="catalytic activity">
    <reaction evidence="12 13">
        <text>L-threonine + hydrogencarbonate + ATP = L-threonylcarbamoyladenylate + diphosphate + H2O</text>
        <dbReference type="Rhea" id="RHEA:36407"/>
        <dbReference type="ChEBI" id="CHEBI:15377"/>
        <dbReference type="ChEBI" id="CHEBI:17544"/>
        <dbReference type="ChEBI" id="CHEBI:30616"/>
        <dbReference type="ChEBI" id="CHEBI:33019"/>
        <dbReference type="ChEBI" id="CHEBI:57926"/>
        <dbReference type="ChEBI" id="CHEBI:73682"/>
        <dbReference type="EC" id="2.7.7.87"/>
    </reaction>
</comment>
<dbReference type="EC" id="2.7.7.87" evidence="3 13"/>
<dbReference type="FunFam" id="3.90.870.10:FF:000009">
    <property type="entry name" value="Threonylcarbamoyl-AMP synthase, putative"/>
    <property type="match status" value="1"/>
</dbReference>
<dbReference type="GO" id="GO:0005524">
    <property type="term" value="F:ATP binding"/>
    <property type="evidence" value="ECO:0007669"/>
    <property type="project" value="UniProtKB-UniRule"/>
</dbReference>
<evidence type="ECO:0000256" key="10">
    <source>
        <dbReference type="ARBA" id="ARBA00022840"/>
    </source>
</evidence>
<dbReference type="InterPro" id="IPR017945">
    <property type="entry name" value="DHBP_synth_RibB-like_a/b_dom"/>
</dbReference>
<evidence type="ECO:0000313" key="16">
    <source>
        <dbReference type="EMBL" id="KAB8038822.1"/>
    </source>
</evidence>
<feature type="binding site" evidence="14">
    <location>
        <position position="39"/>
    </location>
    <ligand>
        <name>L-threonine</name>
        <dbReference type="ChEBI" id="CHEBI:57926"/>
    </ligand>
</feature>
<evidence type="ECO:0000256" key="9">
    <source>
        <dbReference type="ARBA" id="ARBA00022741"/>
    </source>
</evidence>
<evidence type="ECO:0000313" key="17">
    <source>
        <dbReference type="Proteomes" id="UP000437748"/>
    </source>
</evidence>
<keyword evidence="5 13" id="KW-0963">Cytoplasm</keyword>
<proteinExistence type="inferred from homology"/>
<organism evidence="16 17">
    <name type="scientific">Silvanigrella paludirubra</name>
    <dbReference type="NCBI Taxonomy" id="2499159"/>
    <lineage>
        <taxon>Bacteria</taxon>
        <taxon>Pseudomonadati</taxon>
        <taxon>Bdellovibrionota</taxon>
        <taxon>Oligoflexia</taxon>
        <taxon>Silvanigrellales</taxon>
        <taxon>Silvanigrellaceae</taxon>
        <taxon>Silvanigrella</taxon>
    </lineage>
</organism>
<accession>A0A6N6VRT0</accession>
<feature type="binding site" evidence="14">
    <location>
        <position position="148"/>
    </location>
    <ligand>
        <name>L-threonine</name>
        <dbReference type="ChEBI" id="CHEBI:57926"/>
    </ligand>
</feature>
<sequence>MNQKLEIQVAKILNFSEESMDLCAHALQASNLVAFPTETVYGLGANALDEKALEKIFFAKGRPKSDPLIVHISEIFQAESLTEMTSFQRHCFDILGKKFWPGPLTLIVKASKNIPKLITAGGDSIAIRIPSGKIALSLLKKVNFPIAAPSANRFGHVSPTKANHVYDDLGSFPDLYIINQIEECDIGIESTVVKISENNEISILRPGAISSLQLNNVLNENNVNIKVNLVKREVKIINEDQELSTNLDSPGQLLTHYSPNIESFIIKNNELKLNKNIPLFSKNLLSKSVLIDFNSKNLKFKELSLCYLDLSDSGDSKEASKNLFHFLRKAEIIENAEFILLPDLNYENNENLSAIFDRIYRAASGKFVLIN</sequence>
<dbReference type="Pfam" id="PF03481">
    <property type="entry name" value="Sua5_C"/>
    <property type="match status" value="1"/>
</dbReference>
<feature type="binding site" evidence="14">
    <location>
        <position position="128"/>
    </location>
    <ligand>
        <name>L-threonine</name>
        <dbReference type="ChEBI" id="CHEBI:57926"/>
    </ligand>
</feature>
<dbReference type="GO" id="GO:0061710">
    <property type="term" value="F:L-threonylcarbamoyladenylate synthase"/>
    <property type="evidence" value="ECO:0007669"/>
    <property type="project" value="UniProtKB-EC"/>
</dbReference>
<keyword evidence="6 13" id="KW-0808">Transferase</keyword>
<evidence type="ECO:0000256" key="8">
    <source>
        <dbReference type="ARBA" id="ARBA00022695"/>
    </source>
</evidence>
<keyword evidence="7 13" id="KW-0819">tRNA processing</keyword>
<comment type="subcellular location">
    <subcellularLocation>
        <location evidence="1 13">Cytoplasm</location>
    </subcellularLocation>
</comment>
<dbReference type="InterPro" id="IPR038385">
    <property type="entry name" value="Sua5/YwlC_C"/>
</dbReference>
<evidence type="ECO:0000256" key="3">
    <source>
        <dbReference type="ARBA" id="ARBA00012584"/>
    </source>
</evidence>
<feature type="binding site" evidence="14">
    <location>
        <position position="190"/>
    </location>
    <ligand>
        <name>L-threonine</name>
        <dbReference type="ChEBI" id="CHEBI:57926"/>
    </ligand>
</feature>
<comment type="similarity">
    <text evidence="2 13">Belongs to the SUA5 family.</text>
</comment>
<dbReference type="GO" id="GO:0008033">
    <property type="term" value="P:tRNA processing"/>
    <property type="evidence" value="ECO:0007669"/>
    <property type="project" value="UniProtKB-KW"/>
</dbReference>
<dbReference type="EMBL" id="WFLM01000003">
    <property type="protein sequence ID" value="KAB8038822.1"/>
    <property type="molecule type" value="Genomic_DNA"/>
</dbReference>
<feature type="binding site" evidence="14">
    <location>
        <position position="257"/>
    </location>
    <ligand>
        <name>ATP</name>
        <dbReference type="ChEBI" id="CHEBI:30616"/>
    </ligand>
</feature>
<evidence type="ECO:0000256" key="11">
    <source>
        <dbReference type="ARBA" id="ARBA00029774"/>
    </source>
</evidence>
<dbReference type="Pfam" id="PF01300">
    <property type="entry name" value="Sua5_yciO_yrdC"/>
    <property type="match status" value="1"/>
</dbReference>
<feature type="domain" description="YrdC-like" evidence="15">
    <location>
        <begin position="17"/>
        <end position="209"/>
    </location>
</feature>
<comment type="function">
    <text evidence="13">Required for the formation of a threonylcarbamoyl group on adenosine at position 37 (t(6)A37) in tRNAs that read codons beginning with adenine.</text>
</comment>
<dbReference type="InterPro" id="IPR006070">
    <property type="entry name" value="Sua5-like_dom"/>
</dbReference>
<feature type="binding site" evidence="14">
    <location>
        <position position="71"/>
    </location>
    <ligand>
        <name>L-threonine</name>
        <dbReference type="ChEBI" id="CHEBI:57926"/>
    </ligand>
</feature>
<evidence type="ECO:0000256" key="2">
    <source>
        <dbReference type="ARBA" id="ARBA00007663"/>
    </source>
</evidence>
<feature type="binding site" evidence="14">
    <location>
        <position position="150"/>
    </location>
    <ligand>
        <name>ATP</name>
        <dbReference type="ChEBI" id="CHEBI:30616"/>
    </ligand>
</feature>
<dbReference type="PANTHER" id="PTHR17490:SF16">
    <property type="entry name" value="THREONYLCARBAMOYL-AMP SYNTHASE"/>
    <property type="match status" value="1"/>
</dbReference>
<evidence type="ECO:0000256" key="4">
    <source>
        <dbReference type="ARBA" id="ARBA00015492"/>
    </source>
</evidence>
<keyword evidence="8 13" id="KW-0548">Nucleotidyltransferase</keyword>
<dbReference type="GO" id="GO:0003725">
    <property type="term" value="F:double-stranded RNA binding"/>
    <property type="evidence" value="ECO:0007669"/>
    <property type="project" value="UniProtKB-UniRule"/>
</dbReference>